<gene>
    <name evidence="1" type="ORF">NCTC10429_02713</name>
</gene>
<reference evidence="1 2" key="1">
    <citation type="submission" date="2018-06" db="EMBL/GenBank/DDBJ databases">
        <authorList>
            <consortium name="Pathogen Informatics"/>
            <person name="Doyle S."/>
        </authorList>
    </citation>
    <scope>NUCLEOTIDE SEQUENCE [LARGE SCALE GENOMIC DNA]</scope>
    <source>
        <strain evidence="1 2">NCTC10429</strain>
    </source>
</reference>
<dbReference type="Proteomes" id="UP000254088">
    <property type="component" value="Unassembled WGS sequence"/>
</dbReference>
<name>A0A377CBT2_ECOLX</name>
<dbReference type="RefSeq" id="WP_097495892.1">
    <property type="nucleotide sequence ID" value="NZ_BFTY01000020.1"/>
</dbReference>
<proteinExistence type="predicted"/>
<dbReference type="Gene3D" id="2.40.10.210">
    <property type="entry name" value="Phage tail proteins (gpFII-like)"/>
    <property type="match status" value="1"/>
</dbReference>
<dbReference type="InterPro" id="IPR025601">
    <property type="entry name" value="ATP-bd_sugar_transptr-like"/>
</dbReference>
<dbReference type="EMBL" id="UGEX01000001">
    <property type="protein sequence ID" value="STL90118.1"/>
    <property type="molecule type" value="Genomic_DNA"/>
</dbReference>
<dbReference type="Pfam" id="PF13856">
    <property type="entry name" value="Gifsy-2"/>
    <property type="match status" value="1"/>
</dbReference>
<protein>
    <submittedName>
        <fullName evidence="1">Phage protein</fullName>
    </submittedName>
</protein>
<evidence type="ECO:0000313" key="2">
    <source>
        <dbReference type="Proteomes" id="UP000254088"/>
    </source>
</evidence>
<dbReference type="SUPFAM" id="SSF69279">
    <property type="entry name" value="Phage tail proteins"/>
    <property type="match status" value="1"/>
</dbReference>
<evidence type="ECO:0000313" key="1">
    <source>
        <dbReference type="EMBL" id="STL90118.1"/>
    </source>
</evidence>
<accession>A0A377CBT2</accession>
<sequence>MANPFDAMVARMDAATVNLMADKVTINGVIFDAVESQFVAEMGPLVGDGLSLVVFSPAVSPRKGDVIHWKGQDYTVTRKQLFNGKPQIWIE</sequence>
<dbReference type="AlphaFoldDB" id="A0A377CBT2"/>
<organism evidence="1 2">
    <name type="scientific">Escherichia coli</name>
    <dbReference type="NCBI Taxonomy" id="562"/>
    <lineage>
        <taxon>Bacteria</taxon>
        <taxon>Pseudomonadati</taxon>
        <taxon>Pseudomonadota</taxon>
        <taxon>Gammaproteobacteria</taxon>
        <taxon>Enterobacterales</taxon>
        <taxon>Enterobacteriaceae</taxon>
        <taxon>Escherichia</taxon>
    </lineage>
</organism>